<evidence type="ECO:0000313" key="2">
    <source>
        <dbReference type="Proteomes" id="UP000218244"/>
    </source>
</evidence>
<gene>
    <name evidence="1" type="ORF">N24_1047</name>
</gene>
<dbReference type="Proteomes" id="UP000218244">
    <property type="component" value="Chromosome"/>
</dbReference>
<organism evidence="1 2">
    <name type="scientific">Corynebacterium suranareeae</name>
    <dbReference type="NCBI Taxonomy" id="2506452"/>
    <lineage>
        <taxon>Bacteria</taxon>
        <taxon>Bacillati</taxon>
        <taxon>Actinomycetota</taxon>
        <taxon>Actinomycetes</taxon>
        <taxon>Mycobacteriales</taxon>
        <taxon>Corynebacteriaceae</taxon>
        <taxon>Corynebacterium</taxon>
    </lineage>
</organism>
<dbReference type="EMBL" id="AP017369">
    <property type="protein sequence ID" value="BAU95309.1"/>
    <property type="molecule type" value="Genomic_DNA"/>
</dbReference>
<proteinExistence type="predicted"/>
<dbReference type="AlphaFoldDB" id="A0A160PNA9"/>
<evidence type="ECO:0000313" key="1">
    <source>
        <dbReference type="EMBL" id="BAU95309.1"/>
    </source>
</evidence>
<sequence length="82" mass="9200">MACSAVVIALTWVLMLMVSPLSLWVPVLLLSPTLPAHVFERKGDMQTLIQYRTKAELRPIIPYISQIFQVTEGYPQVSNPTS</sequence>
<keyword evidence="2" id="KW-1185">Reference proteome</keyword>
<name>A0A160PNA9_9CORY</name>
<protein>
    <submittedName>
        <fullName evidence="1">Uncharacterized protein</fullName>
    </submittedName>
</protein>
<reference evidence="1 2" key="1">
    <citation type="submission" date="2016-02" db="EMBL/GenBank/DDBJ databases">
        <title>Corynebacterium glutamicum N24 whole genome sequencing project.</title>
        <authorList>
            <person name="Matsutani M."/>
            <person name="Nangtapong N."/>
            <person name="Yakushi T."/>
            <person name="Matsushita K."/>
        </authorList>
    </citation>
    <scope>NUCLEOTIDE SEQUENCE [LARGE SCALE GENOMIC DNA]</scope>
    <source>
        <strain evidence="1 2">N24</strain>
    </source>
</reference>
<accession>A0A160PNA9</accession>
<dbReference type="KEGG" id="csur:N24_1047"/>